<comment type="caution">
    <text evidence="1">The sequence shown here is derived from an EMBL/GenBank/DDBJ whole genome shotgun (WGS) entry which is preliminary data.</text>
</comment>
<organism evidence="1 2">
    <name type="scientific">Kaistia terrae</name>
    <dbReference type="NCBI Taxonomy" id="537017"/>
    <lineage>
        <taxon>Bacteria</taxon>
        <taxon>Pseudomonadati</taxon>
        <taxon>Pseudomonadota</taxon>
        <taxon>Alphaproteobacteria</taxon>
        <taxon>Hyphomicrobiales</taxon>
        <taxon>Kaistiaceae</taxon>
        <taxon>Kaistia</taxon>
    </lineage>
</organism>
<dbReference type="RefSeq" id="WP_266346118.1">
    <property type="nucleotide sequence ID" value="NZ_JAPKNH010000013.1"/>
</dbReference>
<dbReference type="Proteomes" id="UP001596150">
    <property type="component" value="Unassembled WGS sequence"/>
</dbReference>
<evidence type="ECO:0000313" key="1">
    <source>
        <dbReference type="EMBL" id="MFC5519141.1"/>
    </source>
</evidence>
<gene>
    <name evidence="1" type="ORF">ACFPP9_25475</name>
</gene>
<reference evidence="2" key="1">
    <citation type="journal article" date="2019" name="Int. J. Syst. Evol. Microbiol.">
        <title>The Global Catalogue of Microorganisms (GCM) 10K type strain sequencing project: providing services to taxonomists for standard genome sequencing and annotation.</title>
        <authorList>
            <consortium name="The Broad Institute Genomics Platform"/>
            <consortium name="The Broad Institute Genome Sequencing Center for Infectious Disease"/>
            <person name="Wu L."/>
            <person name="Ma J."/>
        </authorList>
    </citation>
    <scope>NUCLEOTIDE SEQUENCE [LARGE SCALE GENOMIC DNA]</scope>
    <source>
        <strain evidence="2">KACC 12633</strain>
    </source>
</reference>
<accession>A0ABW0Q2M3</accession>
<keyword evidence="2" id="KW-1185">Reference proteome</keyword>
<protein>
    <submittedName>
        <fullName evidence="1">Uncharacterized protein</fullName>
    </submittedName>
</protein>
<proteinExistence type="predicted"/>
<sequence length="305" mass="33821">MADNPRLFAGELSPGDFRARISKPGQDASDPNLPRDQVDFDTAWPFAGNIHAVLTKATGSGTVANPFEFTFPALPYVPCVKCFLVNPVAFPQASDDISWVHQFVQTITYECFKDRLKFYTIGANSYAGLMVVIVFKIPARDVDGAGTDPHPLARMMMGKRGADYGLYSSRPGRDVRTCAKSQMIFSSDDTFITINGTLSNWIRGAASAPTDNVYTEIGFTYPWKGYKPVVLFFCTISQTANNENQIYHLPSDRVVNTWGSGYPADGFVRLRDDQPGVGRVHLRRIGSNFWLNYSIIVLDIPLPLP</sequence>
<dbReference type="EMBL" id="JBHSML010000032">
    <property type="protein sequence ID" value="MFC5519141.1"/>
    <property type="molecule type" value="Genomic_DNA"/>
</dbReference>
<evidence type="ECO:0000313" key="2">
    <source>
        <dbReference type="Proteomes" id="UP001596150"/>
    </source>
</evidence>
<name>A0ABW0Q2M3_9HYPH</name>